<evidence type="ECO:0000256" key="1">
    <source>
        <dbReference type="ARBA" id="ARBA00004477"/>
    </source>
</evidence>
<feature type="transmembrane region" description="Helical" evidence="8">
    <location>
        <begin position="300"/>
        <end position="318"/>
    </location>
</feature>
<keyword evidence="4" id="KW-0256">Endoplasmic reticulum</keyword>
<name>A0A086SXH7_HAPC1</name>
<comment type="similarity">
    <text evidence="2">Belongs to the INSIG family.</text>
</comment>
<feature type="region of interest" description="Disordered" evidence="7">
    <location>
        <begin position="1"/>
        <end position="35"/>
    </location>
</feature>
<organism evidence="9 10">
    <name type="scientific">Hapsidospora chrysogenum (strain ATCC 11550 / CBS 779.69 / DSM 880 / IAM 14645 / JCM 23072 / IMI 49137)</name>
    <name type="common">Acremonium chrysogenum</name>
    <dbReference type="NCBI Taxonomy" id="857340"/>
    <lineage>
        <taxon>Eukaryota</taxon>
        <taxon>Fungi</taxon>
        <taxon>Dikarya</taxon>
        <taxon>Ascomycota</taxon>
        <taxon>Pezizomycotina</taxon>
        <taxon>Sordariomycetes</taxon>
        <taxon>Hypocreomycetidae</taxon>
        <taxon>Hypocreales</taxon>
        <taxon>Bionectriaceae</taxon>
        <taxon>Hapsidospora</taxon>
    </lineage>
</organism>
<sequence>MADDGPALLRPVPRRPFQLNVTNATPPDDDEDTYKNELSPEDKAEFLRICAAHDSAAAASPISRNTSSMNLNSSTLYGIYADTDRDPDRLLTEGDTPWGTGAQTPLRRSSADDATYEIMRFRSGHHRRRRSMDTTIHHSGPRPTAVTALSLVARGGVLFGLGVGYGIILLTRFRDSSQWPTVPFREGLVQTGYGWGTLILYGVAGVILGTAMPWADGVWGDALGDEEEEDVDVTIVSDPNAVESPGHTTDGVLVMRAIGAFVGIVFAIRKLAWASTLQISITLALVNPLLWWLIDRSKVGFILSAAASLVGSIFLLGIKPDMMPAPPVHLTLLGSGSSVDFSESVGGNFTEEAARFPLAAIASQETVEMGVWTLSVLFCTCLCFGNIGRRLAWDKAGGGRGRWAGAR</sequence>
<keyword evidence="3 8" id="KW-0812">Transmembrane</keyword>
<reference evidence="10" key="1">
    <citation type="journal article" date="2014" name="Genome Announc.">
        <title>Genome sequence and annotation of Acremonium chrysogenum, producer of the beta-lactam antibiotic cephalosporin C.</title>
        <authorList>
            <person name="Terfehr D."/>
            <person name="Dahlmann T.A."/>
            <person name="Specht T."/>
            <person name="Zadra I."/>
            <person name="Kuernsteiner H."/>
            <person name="Kueck U."/>
        </authorList>
    </citation>
    <scope>NUCLEOTIDE SEQUENCE [LARGE SCALE GENOMIC DNA]</scope>
    <source>
        <strain evidence="10">ATCC 11550 / CBS 779.69 / DSM 880 / IAM 14645 / JCM 23072 / IMI 49137</strain>
    </source>
</reference>
<evidence type="ECO:0000256" key="5">
    <source>
        <dbReference type="ARBA" id="ARBA00022989"/>
    </source>
</evidence>
<accession>A0A086SXH7</accession>
<protein>
    <submittedName>
        <fullName evidence="9">Uncharacterized protein</fullName>
    </submittedName>
</protein>
<evidence type="ECO:0000256" key="4">
    <source>
        <dbReference type="ARBA" id="ARBA00022824"/>
    </source>
</evidence>
<evidence type="ECO:0000313" key="10">
    <source>
        <dbReference type="Proteomes" id="UP000029964"/>
    </source>
</evidence>
<feature type="transmembrane region" description="Helical" evidence="8">
    <location>
        <begin position="151"/>
        <end position="171"/>
    </location>
</feature>
<dbReference type="GO" id="GO:0005789">
    <property type="term" value="C:endoplasmic reticulum membrane"/>
    <property type="evidence" value="ECO:0007669"/>
    <property type="project" value="UniProtKB-SubCell"/>
</dbReference>
<dbReference type="GO" id="GO:0016126">
    <property type="term" value="P:sterol biosynthetic process"/>
    <property type="evidence" value="ECO:0007669"/>
    <property type="project" value="TreeGrafter"/>
</dbReference>
<keyword evidence="5 8" id="KW-1133">Transmembrane helix</keyword>
<evidence type="ECO:0000256" key="8">
    <source>
        <dbReference type="SAM" id="Phobius"/>
    </source>
</evidence>
<comment type="subcellular location">
    <subcellularLocation>
        <location evidence="1">Endoplasmic reticulum membrane</location>
        <topology evidence="1">Multi-pass membrane protein</topology>
    </subcellularLocation>
</comment>
<dbReference type="STRING" id="857340.A0A086SXH7"/>
<dbReference type="Proteomes" id="UP000029964">
    <property type="component" value="Unassembled WGS sequence"/>
</dbReference>
<dbReference type="PANTHER" id="PTHR15301">
    <property type="entry name" value="INSULIN-INDUCED GENE 1"/>
    <property type="match status" value="1"/>
</dbReference>
<dbReference type="HOGENOM" id="CLU_039316_1_0_1"/>
<dbReference type="Pfam" id="PF07281">
    <property type="entry name" value="INSIG"/>
    <property type="match status" value="1"/>
</dbReference>
<feature type="transmembrane region" description="Helical" evidence="8">
    <location>
        <begin position="192"/>
        <end position="215"/>
    </location>
</feature>
<gene>
    <name evidence="9" type="ORF">ACRE_074860</name>
</gene>
<dbReference type="PANTHER" id="PTHR15301:SF3">
    <property type="entry name" value="PROTEIN NSG1-RELATED"/>
    <property type="match status" value="1"/>
</dbReference>
<keyword evidence="10" id="KW-1185">Reference proteome</keyword>
<dbReference type="InterPro" id="IPR025929">
    <property type="entry name" value="INSIG_fam"/>
</dbReference>
<proteinExistence type="inferred from homology"/>
<feature type="transmembrane region" description="Helical" evidence="8">
    <location>
        <begin position="275"/>
        <end position="294"/>
    </location>
</feature>
<dbReference type="AlphaFoldDB" id="A0A086SXH7"/>
<evidence type="ECO:0000313" key="9">
    <source>
        <dbReference type="EMBL" id="KFH41809.1"/>
    </source>
</evidence>
<comment type="caution">
    <text evidence="9">The sequence shown here is derived from an EMBL/GenBank/DDBJ whole genome shotgun (WGS) entry which is preliminary data.</text>
</comment>
<dbReference type="OrthoDB" id="205546at2759"/>
<dbReference type="EMBL" id="JPKY01000114">
    <property type="protein sequence ID" value="KFH41809.1"/>
    <property type="molecule type" value="Genomic_DNA"/>
</dbReference>
<evidence type="ECO:0000256" key="2">
    <source>
        <dbReference type="ARBA" id="ARBA00007475"/>
    </source>
</evidence>
<evidence type="ECO:0000256" key="6">
    <source>
        <dbReference type="ARBA" id="ARBA00023136"/>
    </source>
</evidence>
<keyword evidence="6 8" id="KW-0472">Membrane</keyword>
<evidence type="ECO:0000256" key="7">
    <source>
        <dbReference type="SAM" id="MobiDB-lite"/>
    </source>
</evidence>
<evidence type="ECO:0000256" key="3">
    <source>
        <dbReference type="ARBA" id="ARBA00022692"/>
    </source>
</evidence>